<dbReference type="EMBL" id="CP066744">
    <property type="protein sequence ID" value="QQK08147.1"/>
    <property type="molecule type" value="Genomic_DNA"/>
</dbReference>
<gene>
    <name evidence="1" type="ORF">JFY71_01025</name>
</gene>
<reference evidence="1 2" key="1">
    <citation type="journal article" date="2022" name="Int. J. Syst. Evol. Microbiol.">
        <title>Miniphocaeibacter halophilus sp. nov., an ammonium-tolerant acetate-producing bacterium isolated from a biogas system.</title>
        <authorList>
            <person name="Schnurer A."/>
            <person name="Singh A."/>
            <person name="Bi S."/>
            <person name="Qiao W."/>
            <person name="Westerholm M."/>
        </authorList>
    </citation>
    <scope>NUCLEOTIDE SEQUENCE [LARGE SCALE GENOMIC DNA]</scope>
    <source>
        <strain evidence="1 2">AMB_01</strain>
    </source>
</reference>
<evidence type="ECO:0000313" key="1">
    <source>
        <dbReference type="EMBL" id="QQK08147.1"/>
    </source>
</evidence>
<keyword evidence="2" id="KW-1185">Reference proteome</keyword>
<organism evidence="1 2">
    <name type="scientific">Miniphocaeibacter halophilus</name>
    <dbReference type="NCBI Taxonomy" id="2931922"/>
    <lineage>
        <taxon>Bacteria</taxon>
        <taxon>Bacillati</taxon>
        <taxon>Bacillota</taxon>
        <taxon>Tissierellia</taxon>
        <taxon>Tissierellales</taxon>
        <taxon>Peptoniphilaceae</taxon>
        <taxon>Miniphocaeibacter</taxon>
    </lineage>
</organism>
<name>A0AC61MRT6_9FIRM</name>
<sequence length="310" mass="34802">MIKNIEKQISKLNSQIDEFKKMEDSDLADNLILEVENKKKEILEEVAGELTAYDRVYLARHIARPKAKDFIYHLFNNIIEFKGDRLFKDDKSIIGGIATYYGVPVTFIGTNKGKDTKENIEMNFGMASPEGYRKAIRLMEQANKFHRPIITFIDTPGAYPGIGAEERGQGEAIARSIMTMTSLKVPIISVITGEGGSGGALALGVGNKVIMMENAIYSILSPEGFSSILWKDSSKAAEATEYMKLTSDDLLEMGVIDRVVKENISFLQEDFKDNFKRLDKVIKEELTGLLKYTGLELQTKRENKFRSFGV</sequence>
<dbReference type="Proteomes" id="UP000595814">
    <property type="component" value="Chromosome"/>
</dbReference>
<protein>
    <submittedName>
        <fullName evidence="1">Acetyl-CoA carboxylase carboxyltransferase subunit alpha</fullName>
        <ecNumber evidence="1">6.4.1.2</ecNumber>
    </submittedName>
</protein>
<proteinExistence type="predicted"/>
<keyword evidence="1" id="KW-0436">Ligase</keyword>
<accession>A0AC61MRT6</accession>
<dbReference type="EC" id="6.4.1.2" evidence="1"/>
<evidence type="ECO:0000313" key="2">
    <source>
        <dbReference type="Proteomes" id="UP000595814"/>
    </source>
</evidence>